<keyword evidence="1" id="KW-0812">Transmembrane</keyword>
<evidence type="ECO:0000256" key="1">
    <source>
        <dbReference type="SAM" id="Phobius"/>
    </source>
</evidence>
<sequence>MTANQLALFQQSTGVSTGSLTLGIASVVALVFLTFGAWLAYRQLQRWQIGQISFYELSVLLVRAAVVMLLLGYCVR</sequence>
<keyword evidence="3" id="KW-1185">Reference proteome</keyword>
<feature type="transmembrane region" description="Helical" evidence="1">
    <location>
        <begin position="20"/>
        <end position="41"/>
    </location>
</feature>
<organism evidence="2 3">
    <name type="scientific">Crenothrix polyspora</name>
    <dbReference type="NCBI Taxonomy" id="360316"/>
    <lineage>
        <taxon>Bacteria</taxon>
        <taxon>Pseudomonadati</taxon>
        <taxon>Pseudomonadota</taxon>
        <taxon>Gammaproteobacteria</taxon>
        <taxon>Methylococcales</taxon>
        <taxon>Crenotrichaceae</taxon>
        <taxon>Crenothrix</taxon>
    </lineage>
</organism>
<dbReference type="OrthoDB" id="8451560at2"/>
<dbReference type="EMBL" id="FUKI01000079">
    <property type="protein sequence ID" value="SJM91039.1"/>
    <property type="molecule type" value="Genomic_DNA"/>
</dbReference>
<name>A0A1R4H497_9GAMM</name>
<dbReference type="Proteomes" id="UP000195667">
    <property type="component" value="Unassembled WGS sequence"/>
</dbReference>
<dbReference type="RefSeq" id="WP_087142786.1">
    <property type="nucleotide sequence ID" value="NZ_FUKI01000079.1"/>
</dbReference>
<dbReference type="InterPro" id="IPR021676">
    <property type="entry name" value="DUF3262"/>
</dbReference>
<evidence type="ECO:0008006" key="4">
    <source>
        <dbReference type="Google" id="ProtNLM"/>
    </source>
</evidence>
<dbReference type="AlphaFoldDB" id="A0A1R4H497"/>
<feature type="transmembrane region" description="Helical" evidence="1">
    <location>
        <begin position="53"/>
        <end position="73"/>
    </location>
</feature>
<keyword evidence="1" id="KW-1133">Transmembrane helix</keyword>
<evidence type="ECO:0000313" key="3">
    <source>
        <dbReference type="Proteomes" id="UP000195667"/>
    </source>
</evidence>
<gene>
    <name evidence="2" type="ORF">CRENPOLYSF1_170072</name>
</gene>
<reference evidence="3" key="1">
    <citation type="submission" date="2017-02" db="EMBL/GenBank/DDBJ databases">
        <authorList>
            <person name="Daims H."/>
        </authorList>
    </citation>
    <scope>NUCLEOTIDE SEQUENCE [LARGE SCALE GENOMIC DNA]</scope>
</reference>
<proteinExistence type="predicted"/>
<keyword evidence="1" id="KW-0472">Membrane</keyword>
<protein>
    <recommendedName>
        <fullName evidence="4">Integrating conjugative element protein, PFL_4701 family</fullName>
    </recommendedName>
</protein>
<accession>A0A1R4H497</accession>
<evidence type="ECO:0000313" key="2">
    <source>
        <dbReference type="EMBL" id="SJM91039.1"/>
    </source>
</evidence>
<dbReference type="Pfam" id="PF11660">
    <property type="entry name" value="DUF3262"/>
    <property type="match status" value="1"/>
</dbReference>